<accession>A0A072VJE1</accession>
<gene>
    <name evidence="2" type="ordered locus">MTR_1g054270</name>
</gene>
<dbReference type="HOGENOM" id="CLU_728384_0_0_1"/>
<feature type="compositionally biased region" description="Polar residues" evidence="1">
    <location>
        <begin position="355"/>
        <end position="373"/>
    </location>
</feature>
<sequence length="380" mass="43597">MSPWDRVWLDHTNLTHKRILVADNAVSAYKIDVMCTMMAGYDMVHGGVSESSTDEASRLWEEERISFRTSLFPTGQRRRPGKWPRGKLMDTEKEATEAKKFLSSFDKKTAAWKVQAEEAHKKISLLEKELQYRDAVNKLLSADIEVLTYAAKVPMGKEALALKQGFKDALIQVEFFQDPVKVNRSNVYPDQEIMFCCGGRPVIDYWFCFPYASDFLLCIFNSCRYMPRSEEISVECVKFESGLRPDIYQYMCVHEIRDFDTLVHKCRMFDDAGRVKANYYKAQNEKRGKSHGVGKPYNKDKGKKREDGGGSKPSLADVKCYRCGTLDAAVSNVKPKTYRKKGGSRIGDRRKALNDVTNKKTSSTYGSLISENEFNQRRYR</sequence>
<feature type="region of interest" description="Disordered" evidence="1">
    <location>
        <begin position="285"/>
        <end position="313"/>
    </location>
</feature>
<evidence type="ECO:0000313" key="2">
    <source>
        <dbReference type="EMBL" id="KEH41726.1"/>
    </source>
</evidence>
<reference evidence="2 4" key="2">
    <citation type="journal article" date="2014" name="BMC Genomics">
        <title>An improved genome release (version Mt4.0) for the model legume Medicago truncatula.</title>
        <authorList>
            <person name="Tang H."/>
            <person name="Krishnakumar V."/>
            <person name="Bidwell S."/>
            <person name="Rosen B."/>
            <person name="Chan A."/>
            <person name="Zhou S."/>
            <person name="Gentzbittel L."/>
            <person name="Childs K.L."/>
            <person name="Yandell M."/>
            <person name="Gundlach H."/>
            <person name="Mayer K.F."/>
            <person name="Schwartz D.C."/>
            <person name="Town C.D."/>
        </authorList>
    </citation>
    <scope>GENOME REANNOTATION</scope>
    <source>
        <strain evidence="2">A17</strain>
        <strain evidence="3 4">cv. Jemalong A17</strain>
    </source>
</reference>
<feature type="compositionally biased region" description="Basic and acidic residues" evidence="1">
    <location>
        <begin position="297"/>
        <end position="309"/>
    </location>
</feature>
<dbReference type="Proteomes" id="UP000002051">
    <property type="component" value="Unassembled WGS sequence"/>
</dbReference>
<name>A0A072VJE1_MEDTR</name>
<reference evidence="3" key="3">
    <citation type="submission" date="2015-04" db="UniProtKB">
        <authorList>
            <consortium name="EnsemblPlants"/>
        </authorList>
    </citation>
    <scope>IDENTIFICATION</scope>
    <source>
        <strain evidence="3">cv. Jemalong A17</strain>
    </source>
</reference>
<dbReference type="EMBL" id="CM001217">
    <property type="protein sequence ID" value="KEH41726.1"/>
    <property type="molecule type" value="Genomic_DNA"/>
</dbReference>
<evidence type="ECO:0000256" key="1">
    <source>
        <dbReference type="SAM" id="MobiDB-lite"/>
    </source>
</evidence>
<protein>
    <submittedName>
        <fullName evidence="2 3">Uncharacterized protein</fullName>
    </submittedName>
</protein>
<evidence type="ECO:0000313" key="3">
    <source>
        <dbReference type="EnsemblPlants" id="KEH41726"/>
    </source>
</evidence>
<reference evidence="2 4" key="1">
    <citation type="journal article" date="2011" name="Nature">
        <title>The Medicago genome provides insight into the evolution of rhizobial symbioses.</title>
        <authorList>
            <person name="Young N.D."/>
            <person name="Debelle F."/>
            <person name="Oldroyd G.E."/>
            <person name="Geurts R."/>
            <person name="Cannon S.B."/>
            <person name="Udvardi M.K."/>
            <person name="Benedito V.A."/>
            <person name="Mayer K.F."/>
            <person name="Gouzy J."/>
            <person name="Schoof H."/>
            <person name="Van de Peer Y."/>
            <person name="Proost S."/>
            <person name="Cook D.R."/>
            <person name="Meyers B.C."/>
            <person name="Spannagl M."/>
            <person name="Cheung F."/>
            <person name="De Mita S."/>
            <person name="Krishnakumar V."/>
            <person name="Gundlach H."/>
            <person name="Zhou S."/>
            <person name="Mudge J."/>
            <person name="Bharti A.K."/>
            <person name="Murray J.D."/>
            <person name="Naoumkina M.A."/>
            <person name="Rosen B."/>
            <person name="Silverstein K.A."/>
            <person name="Tang H."/>
            <person name="Rombauts S."/>
            <person name="Zhao P.X."/>
            <person name="Zhou P."/>
            <person name="Barbe V."/>
            <person name="Bardou P."/>
            <person name="Bechner M."/>
            <person name="Bellec A."/>
            <person name="Berger A."/>
            <person name="Berges H."/>
            <person name="Bidwell S."/>
            <person name="Bisseling T."/>
            <person name="Choisne N."/>
            <person name="Couloux A."/>
            <person name="Denny R."/>
            <person name="Deshpande S."/>
            <person name="Dai X."/>
            <person name="Doyle J.J."/>
            <person name="Dudez A.M."/>
            <person name="Farmer A.D."/>
            <person name="Fouteau S."/>
            <person name="Franken C."/>
            <person name="Gibelin C."/>
            <person name="Gish J."/>
            <person name="Goldstein S."/>
            <person name="Gonzalez A.J."/>
            <person name="Green P.J."/>
            <person name="Hallab A."/>
            <person name="Hartog M."/>
            <person name="Hua A."/>
            <person name="Humphray S.J."/>
            <person name="Jeong D.H."/>
            <person name="Jing Y."/>
            <person name="Jocker A."/>
            <person name="Kenton S.M."/>
            <person name="Kim D.J."/>
            <person name="Klee K."/>
            <person name="Lai H."/>
            <person name="Lang C."/>
            <person name="Lin S."/>
            <person name="Macmil S.L."/>
            <person name="Magdelenat G."/>
            <person name="Matthews L."/>
            <person name="McCorrison J."/>
            <person name="Monaghan E.L."/>
            <person name="Mun J.H."/>
            <person name="Najar F.Z."/>
            <person name="Nicholson C."/>
            <person name="Noirot C."/>
            <person name="O'Bleness M."/>
            <person name="Paule C.R."/>
            <person name="Poulain J."/>
            <person name="Prion F."/>
            <person name="Qin B."/>
            <person name="Qu C."/>
            <person name="Retzel E.F."/>
            <person name="Riddle C."/>
            <person name="Sallet E."/>
            <person name="Samain S."/>
            <person name="Samson N."/>
            <person name="Sanders I."/>
            <person name="Saurat O."/>
            <person name="Scarpelli C."/>
            <person name="Schiex T."/>
            <person name="Segurens B."/>
            <person name="Severin A.J."/>
            <person name="Sherrier D.J."/>
            <person name="Shi R."/>
            <person name="Sims S."/>
            <person name="Singer S.R."/>
            <person name="Sinharoy S."/>
            <person name="Sterck L."/>
            <person name="Viollet A."/>
            <person name="Wang B.B."/>
            <person name="Wang K."/>
            <person name="Wang M."/>
            <person name="Wang X."/>
            <person name="Warfsmann J."/>
            <person name="Weissenbach J."/>
            <person name="White D.D."/>
            <person name="White J.D."/>
            <person name="Wiley G.B."/>
            <person name="Wincker P."/>
            <person name="Xing Y."/>
            <person name="Yang L."/>
            <person name="Yao Z."/>
            <person name="Ying F."/>
            <person name="Zhai J."/>
            <person name="Zhou L."/>
            <person name="Zuber A."/>
            <person name="Denarie J."/>
            <person name="Dixon R.A."/>
            <person name="May G.D."/>
            <person name="Schwartz D.C."/>
            <person name="Rogers J."/>
            <person name="Quetier F."/>
            <person name="Town C.D."/>
            <person name="Roe B.A."/>
        </authorList>
    </citation>
    <scope>NUCLEOTIDE SEQUENCE [LARGE SCALE GENOMIC DNA]</scope>
    <source>
        <strain evidence="2">A17</strain>
        <strain evidence="3 4">cv. Jemalong A17</strain>
    </source>
</reference>
<organism evidence="2 4">
    <name type="scientific">Medicago truncatula</name>
    <name type="common">Barrel medic</name>
    <name type="synonym">Medicago tribuloides</name>
    <dbReference type="NCBI Taxonomy" id="3880"/>
    <lineage>
        <taxon>Eukaryota</taxon>
        <taxon>Viridiplantae</taxon>
        <taxon>Streptophyta</taxon>
        <taxon>Embryophyta</taxon>
        <taxon>Tracheophyta</taxon>
        <taxon>Spermatophyta</taxon>
        <taxon>Magnoliopsida</taxon>
        <taxon>eudicotyledons</taxon>
        <taxon>Gunneridae</taxon>
        <taxon>Pentapetalae</taxon>
        <taxon>rosids</taxon>
        <taxon>fabids</taxon>
        <taxon>Fabales</taxon>
        <taxon>Fabaceae</taxon>
        <taxon>Papilionoideae</taxon>
        <taxon>50 kb inversion clade</taxon>
        <taxon>NPAAA clade</taxon>
        <taxon>Hologalegina</taxon>
        <taxon>IRL clade</taxon>
        <taxon>Trifolieae</taxon>
        <taxon>Medicago</taxon>
    </lineage>
</organism>
<dbReference type="EnsemblPlants" id="KEH41726">
    <property type="protein sequence ID" value="KEH41726"/>
    <property type="gene ID" value="MTR_1g054270"/>
</dbReference>
<proteinExistence type="predicted"/>
<evidence type="ECO:0000313" key="4">
    <source>
        <dbReference type="Proteomes" id="UP000002051"/>
    </source>
</evidence>
<keyword evidence="4" id="KW-1185">Reference proteome</keyword>
<feature type="region of interest" description="Disordered" evidence="1">
    <location>
        <begin position="336"/>
        <end position="380"/>
    </location>
</feature>
<dbReference type="AlphaFoldDB" id="A0A072VJE1"/>